<evidence type="ECO:0000256" key="1">
    <source>
        <dbReference type="ARBA" id="ARBA00009865"/>
    </source>
</evidence>
<dbReference type="Pfam" id="PF16990">
    <property type="entry name" value="CBM_35"/>
    <property type="match status" value="1"/>
</dbReference>
<dbReference type="InterPro" id="IPR006710">
    <property type="entry name" value="Glyco_hydro_43"/>
</dbReference>
<dbReference type="InterPro" id="IPR005084">
    <property type="entry name" value="CBM6"/>
</dbReference>
<proteinExistence type="inferred from homology"/>
<evidence type="ECO:0000256" key="5">
    <source>
        <dbReference type="PIRSR" id="PIRSR606710-2"/>
    </source>
</evidence>
<keyword evidence="7" id="KW-0732">Signal</keyword>
<dbReference type="InterPro" id="IPR023296">
    <property type="entry name" value="Glyco_hydro_beta-prop_sf"/>
</dbReference>
<feature type="chain" id="PRO_5039247575" description="CBM6 domain-containing protein" evidence="7">
    <location>
        <begin position="30"/>
        <end position="452"/>
    </location>
</feature>
<dbReference type="Gene3D" id="2.115.10.20">
    <property type="entry name" value="Glycosyl hydrolase domain, family 43"/>
    <property type="match status" value="1"/>
</dbReference>
<keyword evidence="3 6" id="KW-0326">Glycosidase</keyword>
<evidence type="ECO:0000256" key="2">
    <source>
        <dbReference type="ARBA" id="ARBA00022801"/>
    </source>
</evidence>
<evidence type="ECO:0000259" key="8">
    <source>
        <dbReference type="PROSITE" id="PS51175"/>
    </source>
</evidence>
<feature type="active site" description="Proton acceptor" evidence="4">
    <location>
        <position position="55"/>
    </location>
</feature>
<evidence type="ECO:0000256" key="6">
    <source>
        <dbReference type="RuleBase" id="RU361187"/>
    </source>
</evidence>
<feature type="domain" description="CBM6" evidence="8">
    <location>
        <begin position="334"/>
        <end position="452"/>
    </location>
</feature>
<gene>
    <name evidence="9" type="ORF">Cba03nite_75210</name>
</gene>
<feature type="site" description="Important for catalytic activity, responsible for pKa modulation of the active site Glu and correct orientation of both the proton donor and substrate" evidence="5">
    <location>
        <position position="168"/>
    </location>
</feature>
<dbReference type="AlphaFoldDB" id="A0A8J3NMG1"/>
<dbReference type="InterPro" id="IPR051795">
    <property type="entry name" value="Glycosyl_Hydrlase_43"/>
</dbReference>
<keyword evidence="10" id="KW-1185">Reference proteome</keyword>
<evidence type="ECO:0000256" key="4">
    <source>
        <dbReference type="PIRSR" id="PIRSR606710-1"/>
    </source>
</evidence>
<dbReference type="Proteomes" id="UP000601223">
    <property type="component" value="Unassembled WGS sequence"/>
</dbReference>
<evidence type="ECO:0000313" key="10">
    <source>
        <dbReference type="Proteomes" id="UP000601223"/>
    </source>
</evidence>
<dbReference type="CDD" id="cd08999">
    <property type="entry name" value="GH43_ABN-like"/>
    <property type="match status" value="1"/>
</dbReference>
<dbReference type="EMBL" id="BONF01000061">
    <property type="protein sequence ID" value="GIF86172.1"/>
    <property type="molecule type" value="Genomic_DNA"/>
</dbReference>
<evidence type="ECO:0000256" key="7">
    <source>
        <dbReference type="SAM" id="SignalP"/>
    </source>
</evidence>
<comment type="caution">
    <text evidence="9">The sequence shown here is derived from an EMBL/GenBank/DDBJ whole genome shotgun (WGS) entry which is preliminary data.</text>
</comment>
<dbReference type="RefSeq" id="WP_203756984.1">
    <property type="nucleotide sequence ID" value="NZ_BONF01000061.1"/>
</dbReference>
<feature type="active site" description="Proton donor" evidence="4">
    <location>
        <position position="228"/>
    </location>
</feature>
<dbReference type="PROSITE" id="PS51175">
    <property type="entry name" value="CBM6"/>
    <property type="match status" value="1"/>
</dbReference>
<comment type="similarity">
    <text evidence="1 6">Belongs to the glycosyl hydrolase 43 family.</text>
</comment>
<evidence type="ECO:0000313" key="9">
    <source>
        <dbReference type="EMBL" id="GIF86172.1"/>
    </source>
</evidence>
<sequence length="452" mass="47027">MSRSLPSAVSAALTVVALAVTLATGPFLAAAPAAADVSIAATTAPALVVNGDFPDPDVSRFDGVYYAYSTNNGFGNVPVASASSLTGAWTRRGDALPALGAWASGGLTWAPDVSRRADGRYLLYYTARSRTVGRQCIGAALATSPLGPFTPVGTQPLVCNGGEGGDIDASSFTDSTGARYLLYKDDGNAIGQPTSLWLQGVAPDGLTFQGGRVELLRSGRAEEAGVIEAPVLTKVGSQYVLFYSLGGYGGDGYQTSYATSAALTGSYTKAYRSLITTDSVNGAVRGPGGADVVRDAAGDSIVFHGWINNYSARGMYVAALGWSGGFPVVRGSRVRTEAERGALNHCSVRSTTSASQGQVVAYIDYADSWVQLSVFAPRAGAYTVYVAYSAGLGDAQHTLTVNGASPVTVNYPNTGWETWRQAPVNVTLNAGANTIRLTRLTRWAELDYIEVA</sequence>
<keyword evidence="2 6" id="KW-0378">Hydrolase</keyword>
<dbReference type="Gene3D" id="2.60.120.260">
    <property type="entry name" value="Galactose-binding domain-like"/>
    <property type="match status" value="1"/>
</dbReference>
<dbReference type="GO" id="GO:0005975">
    <property type="term" value="P:carbohydrate metabolic process"/>
    <property type="evidence" value="ECO:0007669"/>
    <property type="project" value="InterPro"/>
</dbReference>
<dbReference type="Pfam" id="PF04616">
    <property type="entry name" value="Glyco_hydro_43"/>
    <property type="match status" value="1"/>
</dbReference>
<reference evidence="9 10" key="1">
    <citation type="submission" date="2021-01" db="EMBL/GenBank/DDBJ databases">
        <title>Whole genome shotgun sequence of Catellatospora bangladeshensis NBRC 107357.</title>
        <authorList>
            <person name="Komaki H."/>
            <person name="Tamura T."/>
        </authorList>
    </citation>
    <scope>NUCLEOTIDE SEQUENCE [LARGE SCALE GENOMIC DNA]</scope>
    <source>
        <strain evidence="9 10">NBRC 107357</strain>
    </source>
</reference>
<accession>A0A8J3NMG1</accession>
<dbReference type="SUPFAM" id="SSF75005">
    <property type="entry name" value="Arabinanase/levansucrase/invertase"/>
    <property type="match status" value="1"/>
</dbReference>
<feature type="signal peptide" evidence="7">
    <location>
        <begin position="1"/>
        <end position="29"/>
    </location>
</feature>
<name>A0A8J3NMG1_9ACTN</name>
<dbReference type="PANTHER" id="PTHR42812">
    <property type="entry name" value="BETA-XYLOSIDASE"/>
    <property type="match status" value="1"/>
</dbReference>
<dbReference type="GO" id="GO:0004553">
    <property type="term" value="F:hydrolase activity, hydrolyzing O-glycosyl compounds"/>
    <property type="evidence" value="ECO:0007669"/>
    <property type="project" value="InterPro"/>
</dbReference>
<evidence type="ECO:0000256" key="3">
    <source>
        <dbReference type="ARBA" id="ARBA00023295"/>
    </source>
</evidence>
<organism evidence="9 10">
    <name type="scientific">Catellatospora bangladeshensis</name>
    <dbReference type="NCBI Taxonomy" id="310355"/>
    <lineage>
        <taxon>Bacteria</taxon>
        <taxon>Bacillati</taxon>
        <taxon>Actinomycetota</taxon>
        <taxon>Actinomycetes</taxon>
        <taxon>Micromonosporales</taxon>
        <taxon>Micromonosporaceae</taxon>
        <taxon>Catellatospora</taxon>
    </lineage>
</organism>
<dbReference type="InterPro" id="IPR008979">
    <property type="entry name" value="Galactose-bd-like_sf"/>
</dbReference>
<protein>
    <recommendedName>
        <fullName evidence="8">CBM6 domain-containing protein</fullName>
    </recommendedName>
</protein>
<dbReference type="GO" id="GO:0030246">
    <property type="term" value="F:carbohydrate binding"/>
    <property type="evidence" value="ECO:0007669"/>
    <property type="project" value="InterPro"/>
</dbReference>
<dbReference type="PANTHER" id="PTHR42812:SF5">
    <property type="entry name" value="ENDO-ARABINASE"/>
    <property type="match status" value="1"/>
</dbReference>
<dbReference type="SUPFAM" id="SSF49785">
    <property type="entry name" value="Galactose-binding domain-like"/>
    <property type="match status" value="1"/>
</dbReference>